<dbReference type="GO" id="GO:0008094">
    <property type="term" value="F:ATP-dependent activity, acting on DNA"/>
    <property type="evidence" value="ECO:0007669"/>
    <property type="project" value="TreeGrafter"/>
</dbReference>
<reference evidence="7 8" key="1">
    <citation type="journal article" date="2014" name="BMC Genomics">
        <title>Comparative genomics of the major fungal agents of human and animal Sporotrichosis: Sporothrix schenckii and Sporothrix brasiliensis.</title>
        <authorList>
            <person name="Teixeira M.M."/>
            <person name="de Almeida L.G."/>
            <person name="Kubitschek-Barreira P."/>
            <person name="Alves F.L."/>
            <person name="Kioshima E.S."/>
            <person name="Abadio A.K."/>
            <person name="Fernandes L."/>
            <person name="Derengowski L.S."/>
            <person name="Ferreira K.S."/>
            <person name="Souza R.C."/>
            <person name="Ruiz J.C."/>
            <person name="de Andrade N.C."/>
            <person name="Paes H.C."/>
            <person name="Nicola A.M."/>
            <person name="Albuquerque P."/>
            <person name="Gerber A.L."/>
            <person name="Martins V.P."/>
            <person name="Peconick L.D."/>
            <person name="Neto A.V."/>
            <person name="Chaucanez C.B."/>
            <person name="Silva P.A."/>
            <person name="Cunha O.L."/>
            <person name="de Oliveira F.F."/>
            <person name="dos Santos T.C."/>
            <person name="Barros A.L."/>
            <person name="Soares M.A."/>
            <person name="de Oliveira L.M."/>
            <person name="Marini M.M."/>
            <person name="Villalobos-Duno H."/>
            <person name="Cunha M.M."/>
            <person name="de Hoog S."/>
            <person name="da Silveira J.F."/>
            <person name="Henrissat B."/>
            <person name="Nino-Vega G.A."/>
            <person name="Cisalpino P.S."/>
            <person name="Mora-Montes H.M."/>
            <person name="Almeida S.R."/>
            <person name="Stajich J.E."/>
            <person name="Lopes-Bezerra L.M."/>
            <person name="Vasconcelos A.T."/>
            <person name="Felipe M.S."/>
        </authorList>
    </citation>
    <scope>NUCLEOTIDE SEQUENCE [LARGE SCALE GENOMIC DNA]</scope>
    <source>
        <strain evidence="7 8">5110</strain>
    </source>
</reference>
<dbReference type="OrthoDB" id="5242670at2759"/>
<sequence>MADTNARSRPDDDWSEAGEKLLSTIEAFVRETPMTASNDIAELLVSKVTSGTGLLKSKGLKVKTIKAKRKRREGDEDDYDNTDDTDGSYSPDTDSEEPDTDEEVQKDHVFGAQDKSKILEFLGSLTPLIAAKYGDPVSIAALSKEIETSIISPGSHLFKHQTVATHAMSEARKTLFKGLILADPPGLGKTLPTLMAIAMSERVGRGPCVIIAPNSCCLQWINEAKKFLAKPLKVLLLLDDDVNPVELFKYDLVVTSYNKVSAEFRRLNNYRSRLKTFRAKDNLPLPKRPVVTLLSGFFNPRDKRFGEFLVLDEAHYIKNPRTSVHQAVAELRESFDTCLLLSGTPFDNTWRDGYALLRFLKGHPFSTNAKYINTFSQYKNKAKQRQRAPDGEFMLRLIQLFGACMLRRSNALLKKLLTSVKYVPVKFELDKEELKQSNSYYEDFQTINRMLKRSRKAGGRTVVARPGKKSKTKKEQSRLALSKLVKAQQAACHKSLPKVYHIEHKISEQTSGDAAGPQAVVKLDEDDRAKLKAWLSEMRTNDNWRSPRVSAILKTVETHQATDPTDAIIIFDESVLFLSIVEIALKATQPGTNLFTYDGRLDVTERAAALQSFKEATDPKILLMSRSSGGVGLNVQFANVVVQSCPWWKASWLDQAVGRVNRPGQKKPVFVYQVIADKCDIENHKLVQSEKKSAISSAILDAITKDEPDPDAEDQVIV</sequence>
<organism evidence="7 8">
    <name type="scientific">Sporothrix brasiliensis 5110</name>
    <dbReference type="NCBI Taxonomy" id="1398154"/>
    <lineage>
        <taxon>Eukaryota</taxon>
        <taxon>Fungi</taxon>
        <taxon>Dikarya</taxon>
        <taxon>Ascomycota</taxon>
        <taxon>Pezizomycotina</taxon>
        <taxon>Sordariomycetes</taxon>
        <taxon>Sordariomycetidae</taxon>
        <taxon>Ophiostomatales</taxon>
        <taxon>Ophiostomataceae</taxon>
        <taxon>Sporothrix</taxon>
    </lineage>
</organism>
<dbReference type="InterPro" id="IPR000330">
    <property type="entry name" value="SNF2_N"/>
</dbReference>
<evidence type="ECO:0000259" key="6">
    <source>
        <dbReference type="PROSITE" id="PS51194"/>
    </source>
</evidence>
<dbReference type="SUPFAM" id="SSF52540">
    <property type="entry name" value="P-loop containing nucleoside triphosphate hydrolases"/>
    <property type="match status" value="2"/>
</dbReference>
<proteinExistence type="predicted"/>
<evidence type="ECO:0000256" key="3">
    <source>
        <dbReference type="ARBA" id="ARBA00022840"/>
    </source>
</evidence>
<evidence type="ECO:0000256" key="4">
    <source>
        <dbReference type="SAM" id="MobiDB-lite"/>
    </source>
</evidence>
<dbReference type="Pfam" id="PF00176">
    <property type="entry name" value="SNF2-rel_dom"/>
    <property type="match status" value="1"/>
</dbReference>
<evidence type="ECO:0000313" key="7">
    <source>
        <dbReference type="EMBL" id="KIH93418.1"/>
    </source>
</evidence>
<comment type="caution">
    <text evidence="7">The sequence shown here is derived from an EMBL/GenBank/DDBJ whole genome shotgun (WGS) entry which is preliminary data.</text>
</comment>
<keyword evidence="2" id="KW-0378">Hydrolase</keyword>
<dbReference type="Pfam" id="PF00271">
    <property type="entry name" value="Helicase_C"/>
    <property type="match status" value="1"/>
</dbReference>
<dbReference type="GeneID" id="63677324"/>
<name>A0A0C2FQU7_9PEZI</name>
<dbReference type="RefSeq" id="XP_040621428.1">
    <property type="nucleotide sequence ID" value="XM_040762403.1"/>
</dbReference>
<gene>
    <name evidence="7" type="ORF">SPBR_04120</name>
</gene>
<accession>A0A0C2FQU7</accession>
<dbReference type="InterPro" id="IPR001650">
    <property type="entry name" value="Helicase_C-like"/>
</dbReference>
<dbReference type="GO" id="GO:0016787">
    <property type="term" value="F:hydrolase activity"/>
    <property type="evidence" value="ECO:0007669"/>
    <property type="project" value="UniProtKB-KW"/>
</dbReference>
<feature type="compositionally biased region" description="Basic residues" evidence="4">
    <location>
        <begin position="61"/>
        <end position="71"/>
    </location>
</feature>
<feature type="region of interest" description="Disordered" evidence="4">
    <location>
        <begin position="61"/>
        <end position="104"/>
    </location>
</feature>
<dbReference type="AlphaFoldDB" id="A0A0C2FQU7"/>
<dbReference type="VEuPathDB" id="FungiDB:SPBR_04120"/>
<feature type="compositionally biased region" description="Acidic residues" evidence="4">
    <location>
        <begin position="75"/>
        <end position="86"/>
    </location>
</feature>
<dbReference type="Proteomes" id="UP000031575">
    <property type="component" value="Unassembled WGS sequence"/>
</dbReference>
<dbReference type="EMBL" id="AWTV01000005">
    <property type="protein sequence ID" value="KIH93418.1"/>
    <property type="molecule type" value="Genomic_DNA"/>
</dbReference>
<feature type="domain" description="Helicase C-terminal" evidence="6">
    <location>
        <begin position="548"/>
        <end position="711"/>
    </location>
</feature>
<dbReference type="InterPro" id="IPR014001">
    <property type="entry name" value="Helicase_ATP-bd"/>
</dbReference>
<dbReference type="PANTHER" id="PTHR45626">
    <property type="entry name" value="TRANSCRIPTION TERMINATION FACTOR 2-RELATED"/>
    <property type="match status" value="1"/>
</dbReference>
<feature type="domain" description="Helicase ATP-binding" evidence="5">
    <location>
        <begin position="170"/>
        <end position="363"/>
    </location>
</feature>
<evidence type="ECO:0000313" key="8">
    <source>
        <dbReference type="Proteomes" id="UP000031575"/>
    </source>
</evidence>
<dbReference type="InterPro" id="IPR050628">
    <property type="entry name" value="SNF2_RAD54_helicase_TF"/>
</dbReference>
<dbReference type="SMART" id="SM00487">
    <property type="entry name" value="DEXDc"/>
    <property type="match status" value="1"/>
</dbReference>
<keyword evidence="3" id="KW-0067">ATP-binding</keyword>
<protein>
    <submittedName>
        <fullName evidence="7">Uncharacterized protein</fullName>
    </submittedName>
</protein>
<dbReference type="PROSITE" id="PS51192">
    <property type="entry name" value="HELICASE_ATP_BIND_1"/>
    <property type="match status" value="1"/>
</dbReference>
<dbReference type="Gene3D" id="3.40.50.300">
    <property type="entry name" value="P-loop containing nucleotide triphosphate hydrolases"/>
    <property type="match status" value="1"/>
</dbReference>
<dbReference type="GO" id="GO:0006281">
    <property type="term" value="P:DNA repair"/>
    <property type="evidence" value="ECO:0007669"/>
    <property type="project" value="TreeGrafter"/>
</dbReference>
<dbReference type="GO" id="GO:0005634">
    <property type="term" value="C:nucleus"/>
    <property type="evidence" value="ECO:0007669"/>
    <property type="project" value="TreeGrafter"/>
</dbReference>
<feature type="region of interest" description="Disordered" evidence="4">
    <location>
        <begin position="455"/>
        <end position="474"/>
    </location>
</feature>
<dbReference type="SMART" id="SM00490">
    <property type="entry name" value="HELICc"/>
    <property type="match status" value="1"/>
</dbReference>
<dbReference type="CDD" id="cd18793">
    <property type="entry name" value="SF2_C_SNF"/>
    <property type="match status" value="1"/>
</dbReference>
<dbReference type="InterPro" id="IPR049730">
    <property type="entry name" value="SNF2/RAD54-like_C"/>
</dbReference>
<keyword evidence="8" id="KW-1185">Reference proteome</keyword>
<dbReference type="Gene3D" id="3.40.50.10810">
    <property type="entry name" value="Tandem AAA-ATPase domain"/>
    <property type="match status" value="1"/>
</dbReference>
<evidence type="ECO:0000256" key="2">
    <source>
        <dbReference type="ARBA" id="ARBA00022801"/>
    </source>
</evidence>
<dbReference type="GO" id="GO:0005524">
    <property type="term" value="F:ATP binding"/>
    <property type="evidence" value="ECO:0007669"/>
    <property type="project" value="UniProtKB-KW"/>
</dbReference>
<keyword evidence="1" id="KW-0547">Nucleotide-binding</keyword>
<dbReference type="PROSITE" id="PS51194">
    <property type="entry name" value="HELICASE_CTER"/>
    <property type="match status" value="1"/>
</dbReference>
<dbReference type="InterPro" id="IPR038718">
    <property type="entry name" value="SNF2-like_sf"/>
</dbReference>
<evidence type="ECO:0000259" key="5">
    <source>
        <dbReference type="PROSITE" id="PS51192"/>
    </source>
</evidence>
<dbReference type="InterPro" id="IPR027417">
    <property type="entry name" value="P-loop_NTPase"/>
</dbReference>
<dbReference type="HOGENOM" id="CLU_016386_0_0_1"/>
<feature type="compositionally biased region" description="Acidic residues" evidence="4">
    <location>
        <begin position="93"/>
        <end position="102"/>
    </location>
</feature>
<evidence type="ECO:0000256" key="1">
    <source>
        <dbReference type="ARBA" id="ARBA00022741"/>
    </source>
</evidence>